<dbReference type="GO" id="GO:0005886">
    <property type="term" value="C:plasma membrane"/>
    <property type="evidence" value="ECO:0007669"/>
    <property type="project" value="UniProtKB-SubCell"/>
</dbReference>
<dbReference type="GO" id="GO:0022857">
    <property type="term" value="F:transmembrane transporter activity"/>
    <property type="evidence" value="ECO:0007669"/>
    <property type="project" value="InterPro"/>
</dbReference>
<feature type="domain" description="Major facilitator superfamily (MFS) profile" evidence="10">
    <location>
        <begin position="16"/>
        <end position="437"/>
    </location>
</feature>
<proteinExistence type="predicted"/>
<sequence length="450" mass="50268">METWKIFSKFFGGNYIFVVAIIGNFLYVFSGMSLAWPSPVLVKLREPENNPLGKPITPEENDLIGSVFSIGGAIGPVILIYTLELLGRKFTMAILAVLFPLFYTVLSFSETIYLYYVCRIGLGICVGASFSIVPIYISEIVPSEFRGTFMSLGTCFLNVGCFLSYTIGPYISILALNVLIATFSLIYAPIYIFSCPETLYYTMQKHGDGRTSELLKALRKGDSHEEELKEIKSSMKTEENGSIFDIFRSRAGIRAFFICTGLLTLQQFSGINIVITYSESIFKKAGVSISPEVCSIIVSAFQTATCAITPIALKHINIKTLLSISFAGVGLSNMIMCLYFYLQPLEEFKWIPLIILVCFMIFCNCGVASLPWVILGEMYPLKVKSVGTALSTMIYWIFQFIVTYFYNKIDQGLSFLIFTIACVATVVFVQKFLIETKGKSLQEIHECLES</sequence>
<evidence type="ECO:0000313" key="11">
    <source>
        <dbReference type="EMBL" id="KAK9887708.1"/>
    </source>
</evidence>
<evidence type="ECO:0000256" key="5">
    <source>
        <dbReference type="ARBA" id="ARBA00022692"/>
    </source>
</evidence>
<keyword evidence="6 9" id="KW-1133">Transmembrane helix</keyword>
<reference evidence="11 12" key="1">
    <citation type="submission" date="2023-03" db="EMBL/GenBank/DDBJ databases">
        <title>Genome insight into feeding habits of ladybird beetles.</title>
        <authorList>
            <person name="Li H.-S."/>
            <person name="Huang Y.-H."/>
            <person name="Pang H."/>
        </authorList>
    </citation>
    <scope>NUCLEOTIDE SEQUENCE [LARGE SCALE GENOMIC DNA]</scope>
    <source>
        <strain evidence="11">SYSU_2023b</strain>
        <tissue evidence="11">Whole body</tissue>
    </source>
</reference>
<feature type="transmembrane region" description="Helical" evidence="9">
    <location>
        <begin position="63"/>
        <end position="83"/>
    </location>
</feature>
<feature type="transmembrane region" description="Helical" evidence="9">
    <location>
        <begin position="12"/>
        <end position="36"/>
    </location>
</feature>
<dbReference type="SUPFAM" id="SSF103473">
    <property type="entry name" value="MFS general substrate transporter"/>
    <property type="match status" value="1"/>
</dbReference>
<feature type="transmembrane region" description="Helical" evidence="9">
    <location>
        <begin position="412"/>
        <end position="434"/>
    </location>
</feature>
<dbReference type="InterPro" id="IPR036259">
    <property type="entry name" value="MFS_trans_sf"/>
</dbReference>
<feature type="transmembrane region" description="Helical" evidence="9">
    <location>
        <begin position="320"/>
        <end position="342"/>
    </location>
</feature>
<feature type="transmembrane region" description="Helical" evidence="9">
    <location>
        <begin position="114"/>
        <end position="137"/>
    </location>
</feature>
<keyword evidence="12" id="KW-1185">Reference proteome</keyword>
<evidence type="ECO:0000313" key="12">
    <source>
        <dbReference type="Proteomes" id="UP001431783"/>
    </source>
</evidence>
<evidence type="ECO:0000259" key="10">
    <source>
        <dbReference type="PROSITE" id="PS50850"/>
    </source>
</evidence>
<keyword evidence="4" id="KW-0762">Sugar transport</keyword>
<keyword evidence="2" id="KW-0813">Transport</keyword>
<comment type="caution">
    <text evidence="11">The sequence shown here is derived from an EMBL/GenBank/DDBJ whole genome shotgun (WGS) entry which is preliminary data.</text>
</comment>
<keyword evidence="7 9" id="KW-0472">Membrane</keyword>
<dbReference type="PANTHER" id="PTHR48021">
    <property type="match status" value="1"/>
</dbReference>
<dbReference type="PROSITE" id="PS00216">
    <property type="entry name" value="SUGAR_TRANSPORT_1"/>
    <property type="match status" value="1"/>
</dbReference>
<dbReference type="EMBL" id="JARQZJ010000121">
    <property type="protein sequence ID" value="KAK9887708.1"/>
    <property type="molecule type" value="Genomic_DNA"/>
</dbReference>
<keyword evidence="5 9" id="KW-0812">Transmembrane</keyword>
<evidence type="ECO:0000256" key="7">
    <source>
        <dbReference type="ARBA" id="ARBA00023136"/>
    </source>
</evidence>
<dbReference type="FunFam" id="1.20.1250.20:FF:000218">
    <property type="entry name" value="facilitated trehalose transporter Tret1"/>
    <property type="match status" value="1"/>
</dbReference>
<organism evidence="11 12">
    <name type="scientific">Henosepilachna vigintioctopunctata</name>
    <dbReference type="NCBI Taxonomy" id="420089"/>
    <lineage>
        <taxon>Eukaryota</taxon>
        <taxon>Metazoa</taxon>
        <taxon>Ecdysozoa</taxon>
        <taxon>Arthropoda</taxon>
        <taxon>Hexapoda</taxon>
        <taxon>Insecta</taxon>
        <taxon>Pterygota</taxon>
        <taxon>Neoptera</taxon>
        <taxon>Endopterygota</taxon>
        <taxon>Coleoptera</taxon>
        <taxon>Polyphaga</taxon>
        <taxon>Cucujiformia</taxon>
        <taxon>Coccinelloidea</taxon>
        <taxon>Coccinellidae</taxon>
        <taxon>Epilachninae</taxon>
        <taxon>Epilachnini</taxon>
        <taxon>Henosepilachna</taxon>
    </lineage>
</organism>
<accession>A0AAW1UXZ6</accession>
<feature type="transmembrane region" description="Helical" evidence="9">
    <location>
        <begin position="386"/>
        <end position="406"/>
    </location>
</feature>
<dbReference type="Pfam" id="PF00083">
    <property type="entry name" value="Sugar_tr"/>
    <property type="match status" value="1"/>
</dbReference>
<dbReference type="Gene3D" id="1.20.1250.20">
    <property type="entry name" value="MFS general substrate transporter like domains"/>
    <property type="match status" value="1"/>
</dbReference>
<evidence type="ECO:0000256" key="2">
    <source>
        <dbReference type="ARBA" id="ARBA00022448"/>
    </source>
</evidence>
<feature type="transmembrane region" description="Helical" evidence="9">
    <location>
        <begin position="255"/>
        <end position="275"/>
    </location>
</feature>
<feature type="transmembrane region" description="Helical" evidence="9">
    <location>
        <begin position="149"/>
        <end position="167"/>
    </location>
</feature>
<dbReference type="PRINTS" id="PR00171">
    <property type="entry name" value="SUGRTRNSPORT"/>
</dbReference>
<gene>
    <name evidence="11" type="ORF">WA026_000029</name>
</gene>
<evidence type="ECO:0000256" key="6">
    <source>
        <dbReference type="ARBA" id="ARBA00022989"/>
    </source>
</evidence>
<name>A0AAW1UXZ6_9CUCU</name>
<feature type="transmembrane region" description="Helical" evidence="9">
    <location>
        <begin position="173"/>
        <end position="193"/>
    </location>
</feature>
<dbReference type="InterPro" id="IPR003663">
    <property type="entry name" value="Sugar/inositol_transpt"/>
</dbReference>
<feature type="transmembrane region" description="Helical" evidence="9">
    <location>
        <begin position="348"/>
        <end position="374"/>
    </location>
</feature>
<protein>
    <recommendedName>
        <fullName evidence="10">Major facilitator superfamily (MFS) profile domain-containing protein</fullName>
    </recommendedName>
</protein>
<feature type="transmembrane region" description="Helical" evidence="9">
    <location>
        <begin position="90"/>
        <end position="108"/>
    </location>
</feature>
<keyword evidence="3" id="KW-1003">Cell membrane</keyword>
<dbReference type="InterPro" id="IPR020846">
    <property type="entry name" value="MFS_dom"/>
</dbReference>
<dbReference type="InterPro" id="IPR005829">
    <property type="entry name" value="Sugar_transporter_CS"/>
</dbReference>
<evidence type="ECO:0000256" key="1">
    <source>
        <dbReference type="ARBA" id="ARBA00004651"/>
    </source>
</evidence>
<dbReference type="Proteomes" id="UP001431783">
    <property type="component" value="Unassembled WGS sequence"/>
</dbReference>
<dbReference type="PANTHER" id="PTHR48021:SF47">
    <property type="entry name" value="GH17672P"/>
    <property type="match status" value="1"/>
</dbReference>
<dbReference type="PROSITE" id="PS50850">
    <property type="entry name" value="MFS"/>
    <property type="match status" value="1"/>
</dbReference>
<dbReference type="InterPro" id="IPR050549">
    <property type="entry name" value="MFS_Trehalose_Transporter"/>
</dbReference>
<dbReference type="AlphaFoldDB" id="A0AAW1UXZ6"/>
<evidence type="ECO:0000256" key="8">
    <source>
        <dbReference type="ARBA" id="ARBA00023180"/>
    </source>
</evidence>
<evidence type="ECO:0000256" key="3">
    <source>
        <dbReference type="ARBA" id="ARBA00022475"/>
    </source>
</evidence>
<dbReference type="InterPro" id="IPR005828">
    <property type="entry name" value="MFS_sugar_transport-like"/>
</dbReference>
<evidence type="ECO:0000256" key="4">
    <source>
        <dbReference type="ARBA" id="ARBA00022597"/>
    </source>
</evidence>
<comment type="subcellular location">
    <subcellularLocation>
        <location evidence="1">Cell membrane</location>
        <topology evidence="1">Multi-pass membrane protein</topology>
    </subcellularLocation>
</comment>
<evidence type="ECO:0000256" key="9">
    <source>
        <dbReference type="SAM" id="Phobius"/>
    </source>
</evidence>
<keyword evidence="8" id="KW-0325">Glycoprotein</keyword>